<feature type="region of interest" description="Disordered" evidence="7">
    <location>
        <begin position="357"/>
        <end position="394"/>
    </location>
</feature>
<dbReference type="GO" id="GO:0005634">
    <property type="term" value="C:nucleus"/>
    <property type="evidence" value="ECO:0007669"/>
    <property type="project" value="UniProtKB-SubCell"/>
</dbReference>
<dbReference type="CDD" id="cd11405">
    <property type="entry name" value="bHLHzip_MLXIP_like"/>
    <property type="match status" value="1"/>
</dbReference>
<evidence type="ECO:0000256" key="5">
    <source>
        <dbReference type="ARBA" id="ARBA00023242"/>
    </source>
</evidence>
<gene>
    <name evidence="9" type="ORF">LARSCL_LOCUS6407</name>
</gene>
<comment type="subcellular location">
    <subcellularLocation>
        <location evidence="1">Nucleus</location>
    </subcellularLocation>
</comment>
<feature type="compositionally biased region" description="Low complexity" evidence="7">
    <location>
        <begin position="806"/>
        <end position="817"/>
    </location>
</feature>
<dbReference type="SMART" id="SM00353">
    <property type="entry name" value="HLH"/>
    <property type="match status" value="1"/>
</dbReference>
<evidence type="ECO:0000256" key="6">
    <source>
        <dbReference type="SAM" id="Coils"/>
    </source>
</evidence>
<sequence>MPPDGRKRQKSDQKAMKEIIHSGHFMVSDIDDPEVQDGDDAPSLVVHESDCDQESLPLPEKGFDFESACKETSKTYTFGSRSTHSISIDASLTKLFECMTLAYSGKLTSPRWKQFKGLKLRLKEKIRLNNMIWRAWHMQFVMKIKTDKLCQFATPLDGDTHMKPEAVVIEGTYWKRRMANITAEYKKWRLFYRDRFRLKPNQETEKMDMDWDSRWPSWPKDAYTSLQSAMDEDFIMDFTDTLFTSFNPSQPFDFPNPKEIAAKAGIADFIQPGLVQLQPAVDDFMDTFEPLSDLFSDFLNSKLPPLPEEGTYNSNSFQDLISPGAEQQDLFSGSGSKMFGRHTSNYFSRFSAQAAGSSSLKRSKKPISSSLSKQIQQPSYMPSSPYSGKAMLNNMNFTPENSALLSENVPLLPSEQLPSQSDSIQPFLCNTVSNQPSQESTIESLLQRNLQSEVRNLQPTPESLSTMQVPAAPQMVKREQTNQFFQQPAFKPYSETDLSRQHMTQNSIQVPLQTIPQVHIAENIISNSNANDNKTAKHPLFFSVSLGQANHTQPNSNNFKVPAQLQQVANISASVGNVFQPNLVKQNPVSHADSPAFRRHSYTTGQPLQPVPLNSGDFMGSRRSRPIAPATTSVANFAVPEVPPNRRTRSRSVSSPQSSSPKPVMHQPVQAVSLTDISSPLSTVVSSADPSRQRTTLSSSLGQTVNVSNSNVLQQNAILAQLLAPGCTQQDMGQTVIKVTNAATANVTSPVTIIRPLLSSTAHTFVFSPLSMGATSGVGDLQQSLFVSSANSSLTKQDSPPTCVLPTPDSPGSSTCSSSPAISAVTFESPSTSKSVRLKSDEEKVQYKEHRRVCHINAEQKRRCNIKVNTTKSNGFESLHNLLPPMGQTPSSKISKAAMLQRGAEYIRTLKSERHQQGDEAEMLKKQIDELNQAINVFQSQLPASGAPIPCQRTNKMKEMFTEYVRQQTLQNWKFYIFSLIIEPLVESFNNNVSTANVDEMCKSILTWLEQHCSLVNLRPRVLNSLRHLSTTTSILSDPSRVPEEAIQAVTKKENNRQ</sequence>
<dbReference type="PANTHER" id="PTHR15741:SF37">
    <property type="entry name" value="LD38259P"/>
    <property type="match status" value="1"/>
</dbReference>
<feature type="region of interest" description="Disordered" evidence="7">
    <location>
        <begin position="637"/>
        <end position="667"/>
    </location>
</feature>
<evidence type="ECO:0000256" key="1">
    <source>
        <dbReference type="ARBA" id="ARBA00004123"/>
    </source>
</evidence>
<evidence type="ECO:0000256" key="3">
    <source>
        <dbReference type="ARBA" id="ARBA00023125"/>
    </source>
</evidence>
<dbReference type="GO" id="GO:0000981">
    <property type="term" value="F:DNA-binding transcription factor activity, RNA polymerase II-specific"/>
    <property type="evidence" value="ECO:0007669"/>
    <property type="project" value="TreeGrafter"/>
</dbReference>
<dbReference type="InterPro" id="IPR036638">
    <property type="entry name" value="HLH_DNA-bd_sf"/>
</dbReference>
<organism evidence="9 10">
    <name type="scientific">Larinioides sclopetarius</name>
    <dbReference type="NCBI Taxonomy" id="280406"/>
    <lineage>
        <taxon>Eukaryota</taxon>
        <taxon>Metazoa</taxon>
        <taxon>Ecdysozoa</taxon>
        <taxon>Arthropoda</taxon>
        <taxon>Chelicerata</taxon>
        <taxon>Arachnida</taxon>
        <taxon>Araneae</taxon>
        <taxon>Araneomorphae</taxon>
        <taxon>Entelegynae</taxon>
        <taxon>Araneoidea</taxon>
        <taxon>Araneidae</taxon>
        <taxon>Larinioides</taxon>
    </lineage>
</organism>
<dbReference type="SUPFAM" id="SSF47459">
    <property type="entry name" value="HLH, helix-loop-helix DNA-binding domain"/>
    <property type="match status" value="1"/>
</dbReference>
<dbReference type="CDD" id="cd21739">
    <property type="entry name" value="NES2-NLS_ChREBP-like"/>
    <property type="match status" value="1"/>
</dbReference>
<evidence type="ECO:0000256" key="7">
    <source>
        <dbReference type="SAM" id="MobiDB-lite"/>
    </source>
</evidence>
<feature type="coiled-coil region" evidence="6">
    <location>
        <begin position="907"/>
        <end position="941"/>
    </location>
</feature>
<feature type="compositionally biased region" description="Low complexity" evidence="7">
    <location>
        <begin position="651"/>
        <end position="661"/>
    </location>
</feature>
<feature type="region of interest" description="Disordered" evidence="7">
    <location>
        <begin position="797"/>
        <end position="817"/>
    </location>
</feature>
<dbReference type="PANTHER" id="PTHR15741">
    <property type="entry name" value="BASIC HELIX-LOOP-HELIX ZIP TRANSCRIPTION FACTOR"/>
    <property type="match status" value="1"/>
</dbReference>
<dbReference type="GO" id="GO:0046983">
    <property type="term" value="F:protein dimerization activity"/>
    <property type="evidence" value="ECO:0007669"/>
    <property type="project" value="InterPro"/>
</dbReference>
<evidence type="ECO:0000256" key="4">
    <source>
        <dbReference type="ARBA" id="ARBA00023163"/>
    </source>
</evidence>
<feature type="compositionally biased region" description="Low complexity" evidence="7">
    <location>
        <begin position="378"/>
        <end position="387"/>
    </location>
</feature>
<dbReference type="AlphaFoldDB" id="A0AAV1ZQ87"/>
<evidence type="ECO:0000259" key="8">
    <source>
        <dbReference type="SMART" id="SM00353"/>
    </source>
</evidence>
<accession>A0AAV1ZQ87</accession>
<evidence type="ECO:0000313" key="10">
    <source>
        <dbReference type="Proteomes" id="UP001497382"/>
    </source>
</evidence>
<evidence type="ECO:0000313" key="9">
    <source>
        <dbReference type="EMBL" id="CAL1272478.1"/>
    </source>
</evidence>
<keyword evidence="3" id="KW-0238">DNA-binding</keyword>
<protein>
    <recommendedName>
        <fullName evidence="8">BHLH domain-containing protein</fullName>
    </recommendedName>
</protein>
<name>A0AAV1ZQ87_9ARAC</name>
<keyword evidence="6" id="KW-0175">Coiled coil</keyword>
<keyword evidence="2" id="KW-0805">Transcription regulation</keyword>
<keyword evidence="10" id="KW-1185">Reference proteome</keyword>
<feature type="domain" description="BHLH" evidence="8">
    <location>
        <begin position="856"/>
        <end position="916"/>
    </location>
</feature>
<evidence type="ECO:0000256" key="2">
    <source>
        <dbReference type="ARBA" id="ARBA00023015"/>
    </source>
</evidence>
<dbReference type="EMBL" id="CAXIEN010000061">
    <property type="protein sequence ID" value="CAL1272478.1"/>
    <property type="molecule type" value="Genomic_DNA"/>
</dbReference>
<proteinExistence type="predicted"/>
<dbReference type="Pfam" id="PF00010">
    <property type="entry name" value="HLH"/>
    <property type="match status" value="1"/>
</dbReference>
<keyword evidence="5" id="KW-0539">Nucleus</keyword>
<dbReference type="Proteomes" id="UP001497382">
    <property type="component" value="Unassembled WGS sequence"/>
</dbReference>
<dbReference type="InterPro" id="IPR052207">
    <property type="entry name" value="Max-like/E-box_TFs"/>
</dbReference>
<dbReference type="GO" id="GO:0000978">
    <property type="term" value="F:RNA polymerase II cis-regulatory region sequence-specific DNA binding"/>
    <property type="evidence" value="ECO:0007669"/>
    <property type="project" value="TreeGrafter"/>
</dbReference>
<feature type="region of interest" description="Disordered" evidence="7">
    <location>
        <begin position="682"/>
        <end position="701"/>
    </location>
</feature>
<reference evidence="9 10" key="1">
    <citation type="submission" date="2024-04" db="EMBL/GenBank/DDBJ databases">
        <authorList>
            <person name="Rising A."/>
            <person name="Reimegard J."/>
            <person name="Sonavane S."/>
            <person name="Akerstrom W."/>
            <person name="Nylinder S."/>
            <person name="Hedman E."/>
            <person name="Kallberg Y."/>
        </authorList>
    </citation>
    <scope>NUCLEOTIDE SEQUENCE [LARGE SCALE GENOMIC DNA]</scope>
</reference>
<dbReference type="Gene3D" id="4.10.280.10">
    <property type="entry name" value="Helix-loop-helix DNA-binding domain"/>
    <property type="match status" value="1"/>
</dbReference>
<keyword evidence="4" id="KW-0804">Transcription</keyword>
<feature type="compositionally biased region" description="Polar residues" evidence="7">
    <location>
        <begin position="357"/>
        <end position="377"/>
    </location>
</feature>
<dbReference type="InterPro" id="IPR011598">
    <property type="entry name" value="bHLH_dom"/>
</dbReference>
<feature type="region of interest" description="Disordered" evidence="7">
    <location>
        <begin position="590"/>
        <end position="613"/>
    </location>
</feature>
<comment type="caution">
    <text evidence="9">The sequence shown here is derived from an EMBL/GenBank/DDBJ whole genome shotgun (WGS) entry which is preliminary data.</text>
</comment>